<name>A0A0V1GYE6_9BILA</name>
<dbReference type="EMBL" id="JYDP01000215">
    <property type="protein sequence ID" value="KRZ02804.1"/>
    <property type="molecule type" value="Genomic_DNA"/>
</dbReference>
<organism evidence="2 3">
    <name type="scientific">Trichinella zimbabwensis</name>
    <dbReference type="NCBI Taxonomy" id="268475"/>
    <lineage>
        <taxon>Eukaryota</taxon>
        <taxon>Metazoa</taxon>
        <taxon>Ecdysozoa</taxon>
        <taxon>Nematoda</taxon>
        <taxon>Enoplea</taxon>
        <taxon>Dorylaimia</taxon>
        <taxon>Trichinellida</taxon>
        <taxon>Trichinellidae</taxon>
        <taxon>Trichinella</taxon>
    </lineage>
</organism>
<comment type="caution">
    <text evidence="2">The sequence shown here is derived from an EMBL/GenBank/DDBJ whole genome shotgun (WGS) entry which is preliminary data.</text>
</comment>
<gene>
    <name evidence="2" type="ORF">T11_10652</name>
    <name evidence="1" type="ORF">T11_6785</name>
</gene>
<sequence>MPVEISRMCNCASTSSNHSRRWDVQNMGSYRETEFWYSKFMTLEDTIVASPKIIQKKWVANYELSEQQHIIVFLLVEANQ</sequence>
<evidence type="ECO:0000313" key="3">
    <source>
        <dbReference type="Proteomes" id="UP000055024"/>
    </source>
</evidence>
<evidence type="ECO:0000313" key="2">
    <source>
        <dbReference type="EMBL" id="KRZ02804.1"/>
    </source>
</evidence>
<accession>A0A0V1GYE6</accession>
<proteinExistence type="predicted"/>
<protein>
    <submittedName>
        <fullName evidence="2">Uncharacterized protein</fullName>
    </submittedName>
</protein>
<evidence type="ECO:0000313" key="1">
    <source>
        <dbReference type="EMBL" id="KRZ02799.1"/>
    </source>
</evidence>
<keyword evidence="3" id="KW-1185">Reference proteome</keyword>
<dbReference type="AlphaFoldDB" id="A0A0V1GYE6"/>
<reference evidence="2 3" key="1">
    <citation type="submission" date="2015-01" db="EMBL/GenBank/DDBJ databases">
        <title>Evolution of Trichinella species and genotypes.</title>
        <authorList>
            <person name="Korhonen P.K."/>
            <person name="Edoardo P."/>
            <person name="Giuseppe L.R."/>
            <person name="Gasser R.B."/>
        </authorList>
    </citation>
    <scope>NUCLEOTIDE SEQUENCE [LARGE SCALE GENOMIC DNA]</scope>
    <source>
        <strain evidence="2">ISS1029</strain>
    </source>
</reference>
<dbReference type="Proteomes" id="UP000055024">
    <property type="component" value="Unassembled WGS sequence"/>
</dbReference>
<dbReference type="EMBL" id="JYDP01000215">
    <property type="protein sequence ID" value="KRZ02799.1"/>
    <property type="molecule type" value="Genomic_DNA"/>
</dbReference>